<name>A0ACC2UZ28_9TREE</name>
<comment type="caution">
    <text evidence="1">The sequence shown here is derived from an EMBL/GenBank/DDBJ whole genome shotgun (WGS) entry which is preliminary data.</text>
</comment>
<accession>A0ACC2UZ28</accession>
<dbReference type="EMBL" id="JASBWT010000045">
    <property type="protein sequence ID" value="KAJ9091876.1"/>
    <property type="molecule type" value="Genomic_DNA"/>
</dbReference>
<reference evidence="1" key="1">
    <citation type="submission" date="2023-04" db="EMBL/GenBank/DDBJ databases">
        <title>Draft Genome sequencing of Naganishia species isolated from polar environments using Oxford Nanopore Technology.</title>
        <authorList>
            <person name="Leo P."/>
            <person name="Venkateswaran K."/>
        </authorList>
    </citation>
    <scope>NUCLEOTIDE SEQUENCE</scope>
    <source>
        <strain evidence="1">MNA-CCFEE 5423</strain>
    </source>
</reference>
<evidence type="ECO:0000313" key="1">
    <source>
        <dbReference type="EMBL" id="KAJ9091876.1"/>
    </source>
</evidence>
<dbReference type="Proteomes" id="UP001227268">
    <property type="component" value="Unassembled WGS sequence"/>
</dbReference>
<evidence type="ECO:0000313" key="2">
    <source>
        <dbReference type="Proteomes" id="UP001227268"/>
    </source>
</evidence>
<protein>
    <submittedName>
        <fullName evidence="1">Uncharacterized protein</fullName>
    </submittedName>
</protein>
<proteinExistence type="predicted"/>
<gene>
    <name evidence="1" type="ORF">QFC21_007074</name>
</gene>
<keyword evidence="2" id="KW-1185">Reference proteome</keyword>
<organism evidence="1 2">
    <name type="scientific">Naganishia friedmannii</name>
    <dbReference type="NCBI Taxonomy" id="89922"/>
    <lineage>
        <taxon>Eukaryota</taxon>
        <taxon>Fungi</taxon>
        <taxon>Dikarya</taxon>
        <taxon>Basidiomycota</taxon>
        <taxon>Agaricomycotina</taxon>
        <taxon>Tremellomycetes</taxon>
        <taxon>Filobasidiales</taxon>
        <taxon>Filobasidiaceae</taxon>
        <taxon>Naganishia</taxon>
    </lineage>
</organism>
<sequence length="341" mass="38838">MQEVLPSRPPNSTPVKIGRELSIAQPAVSNRLQEEARRETAKDSSRVQYDPEVQSAPEPEGDPAADGDGCLDIQWRQLSDLLSRMGSPGEGEFCQWKIVFGDADAFADIVVAKVSARVISVEIWEATGHKWILGDTALSKGSPKTTSLRYHCAPYIAYEKRQVDEEQRKRIRIVRPRWGCKGHLSVRIDRRNLSRVITGYGHEMDPDGFTDISIPQDALDYIATRTERTPTELHTELRKKYAEEEKPAHFAQKQVHARWTRENERVWKLHTDELASAALVLEKYASKDIEKLKLPTIRGVQAFAFALKDVLHTCTKEDRSLMRLAWIPPISERRTLALRFC</sequence>